<keyword evidence="1" id="KW-1133">Transmembrane helix</keyword>
<accession>A0A850EKW8</accession>
<keyword evidence="3" id="KW-1185">Reference proteome</keyword>
<dbReference type="RefSeq" id="WP_175372494.1">
    <property type="nucleotide sequence ID" value="NZ_JABWCS010000212.1"/>
</dbReference>
<reference evidence="2" key="1">
    <citation type="submission" date="2020-06" db="EMBL/GenBank/DDBJ databases">
        <title>Paenibacillus sp. nov., isolated from soil.</title>
        <authorList>
            <person name="Seo Y.L."/>
        </authorList>
    </citation>
    <scope>NUCLEOTIDE SEQUENCE [LARGE SCALE GENOMIC DNA]</scope>
    <source>
        <strain evidence="2">JW14</strain>
    </source>
</reference>
<dbReference type="AlphaFoldDB" id="A0A850EKW8"/>
<name>A0A850EKW8_9BACL</name>
<feature type="transmembrane region" description="Helical" evidence="1">
    <location>
        <begin position="61"/>
        <end position="85"/>
    </location>
</feature>
<dbReference type="Proteomes" id="UP000564806">
    <property type="component" value="Unassembled WGS sequence"/>
</dbReference>
<evidence type="ECO:0000313" key="3">
    <source>
        <dbReference type="Proteomes" id="UP000564806"/>
    </source>
</evidence>
<gene>
    <name evidence="2" type="ORF">HPT30_16735</name>
</gene>
<comment type="caution">
    <text evidence="2">The sequence shown here is derived from an EMBL/GenBank/DDBJ whole genome shotgun (WGS) entry which is preliminary data.</text>
</comment>
<keyword evidence="1" id="KW-0812">Transmembrane</keyword>
<organism evidence="2 3">
    <name type="scientific">Paenibacillus agri</name>
    <dbReference type="NCBI Taxonomy" id="2744309"/>
    <lineage>
        <taxon>Bacteria</taxon>
        <taxon>Bacillati</taxon>
        <taxon>Bacillota</taxon>
        <taxon>Bacilli</taxon>
        <taxon>Bacillales</taxon>
        <taxon>Paenibacillaceae</taxon>
        <taxon>Paenibacillus</taxon>
    </lineage>
</organism>
<keyword evidence="1" id="KW-0472">Membrane</keyword>
<evidence type="ECO:0000313" key="2">
    <source>
        <dbReference type="EMBL" id="NUU61993.1"/>
    </source>
</evidence>
<evidence type="ECO:0000256" key="1">
    <source>
        <dbReference type="SAM" id="Phobius"/>
    </source>
</evidence>
<sequence>MVLLKQSPDKDKVQEQYNQLWDNLLNINEQKATKIIKKANKGVLSKRERLKIIARPLKTHLIWIIPLSALAVAILLYVIFIWVALLVE</sequence>
<dbReference type="EMBL" id="JABWCS010000212">
    <property type="protein sequence ID" value="NUU61993.1"/>
    <property type="molecule type" value="Genomic_DNA"/>
</dbReference>
<proteinExistence type="predicted"/>
<protein>
    <submittedName>
        <fullName evidence="2">Uncharacterized protein</fullName>
    </submittedName>
</protein>